<gene>
    <name evidence="2" type="ORF">HA482_38990</name>
</gene>
<evidence type="ECO:0000313" key="3">
    <source>
        <dbReference type="Proteomes" id="UP000639516"/>
    </source>
</evidence>
<reference evidence="2 3" key="1">
    <citation type="journal article" date="2020" name="Arch. Microbiol.">
        <title>Bradyrhizobium campsiandrae sp. nov., a nitrogen-fixing bacterial strain isolated from a native leguminous tree from the Amazon adapted to flooded conditions.</title>
        <authorList>
            <person name="Cabral Michel D."/>
            <person name="Martins da Costa E."/>
            <person name="Azarias Guimaraes A."/>
            <person name="Soares de Carvalho T."/>
            <person name="Santos de Castro Caputo P."/>
            <person name="Willems A."/>
            <person name="de Souza Moreira F.M."/>
        </authorList>
    </citation>
    <scope>NUCLEOTIDE SEQUENCE [LARGE SCALE GENOMIC DNA]</scope>
    <source>
        <strain evidence="3">INPA 384B</strain>
    </source>
</reference>
<organism evidence="2 3">
    <name type="scientific">Bradyrhizobium campsiandrae</name>
    <dbReference type="NCBI Taxonomy" id="1729892"/>
    <lineage>
        <taxon>Bacteria</taxon>
        <taxon>Pseudomonadati</taxon>
        <taxon>Pseudomonadota</taxon>
        <taxon>Alphaproteobacteria</taxon>
        <taxon>Hyphomicrobiales</taxon>
        <taxon>Nitrobacteraceae</taxon>
        <taxon>Bradyrhizobium</taxon>
    </lineage>
</organism>
<sequence>MSAFAGGDTQKKMSFVETFIEGEGGPSRVDAVLGELELFFKRQPLPRAALRLCCIGLSGGLDQEAPSWAPMNRLIDKLFEGAVAHSIVDRHKIKRFAHSLHIQRRPKHLHAYIGLMVSHMLSETPALRTEPAISEGLSVFDFPAVIERYCSTKDGKDLDVPTTKPEDKEPVDSAPKTSVPSVRLALGVTRRDLREIGQRFFNQHGRIVDKESYYACYRFSMSKPEVVKTFLTLCSPTLGIDRFTFHHVYHFKTPGGSRTTKVADGEVMNLEKAFYL</sequence>
<accession>A0ABR7UL65</accession>
<comment type="caution">
    <text evidence="2">The sequence shown here is derived from an EMBL/GenBank/DDBJ whole genome shotgun (WGS) entry which is preliminary data.</text>
</comment>
<dbReference type="Proteomes" id="UP000639516">
    <property type="component" value="Unassembled WGS sequence"/>
</dbReference>
<dbReference type="EMBL" id="JAATTO010000098">
    <property type="protein sequence ID" value="MBC9984182.1"/>
    <property type="molecule type" value="Genomic_DNA"/>
</dbReference>
<keyword evidence="3" id="KW-1185">Reference proteome</keyword>
<protein>
    <submittedName>
        <fullName evidence="2">Uncharacterized protein</fullName>
    </submittedName>
</protein>
<proteinExistence type="predicted"/>
<evidence type="ECO:0000313" key="2">
    <source>
        <dbReference type="EMBL" id="MBC9984182.1"/>
    </source>
</evidence>
<feature type="region of interest" description="Disordered" evidence="1">
    <location>
        <begin position="156"/>
        <end position="177"/>
    </location>
</feature>
<dbReference type="RefSeq" id="WP_188107686.1">
    <property type="nucleotide sequence ID" value="NZ_JAANIH010000087.1"/>
</dbReference>
<evidence type="ECO:0000256" key="1">
    <source>
        <dbReference type="SAM" id="MobiDB-lite"/>
    </source>
</evidence>
<feature type="compositionally biased region" description="Basic and acidic residues" evidence="1">
    <location>
        <begin position="156"/>
        <end position="171"/>
    </location>
</feature>
<name>A0ABR7UL65_9BRAD</name>